<name>A0A6G0WPB1_9STRA</name>
<dbReference type="EMBL" id="VJMJ01000167">
    <property type="protein sequence ID" value="KAF0729199.1"/>
    <property type="molecule type" value="Genomic_DNA"/>
</dbReference>
<dbReference type="AlphaFoldDB" id="A0A6G0WPB1"/>
<evidence type="ECO:0000313" key="1">
    <source>
        <dbReference type="EMBL" id="KAF0729199.1"/>
    </source>
</evidence>
<comment type="caution">
    <text evidence="1">The sequence shown here is derived from an EMBL/GenBank/DDBJ whole genome shotgun (WGS) entry which is preliminary data.</text>
</comment>
<protein>
    <submittedName>
        <fullName evidence="1">Uncharacterized protein</fullName>
    </submittedName>
</protein>
<keyword evidence="2" id="KW-1185">Reference proteome</keyword>
<dbReference type="VEuPathDB" id="FungiDB:AeMF1_012729"/>
<organism evidence="1 2">
    <name type="scientific">Aphanomyces euteiches</name>
    <dbReference type="NCBI Taxonomy" id="100861"/>
    <lineage>
        <taxon>Eukaryota</taxon>
        <taxon>Sar</taxon>
        <taxon>Stramenopiles</taxon>
        <taxon>Oomycota</taxon>
        <taxon>Saprolegniomycetes</taxon>
        <taxon>Saprolegniales</taxon>
        <taxon>Verrucalvaceae</taxon>
        <taxon>Aphanomyces</taxon>
    </lineage>
</organism>
<proteinExistence type="predicted"/>
<reference evidence="1 2" key="1">
    <citation type="submission" date="2019-07" db="EMBL/GenBank/DDBJ databases">
        <title>Genomics analysis of Aphanomyces spp. identifies a new class of oomycete effector associated with host adaptation.</title>
        <authorList>
            <person name="Gaulin E."/>
        </authorList>
    </citation>
    <scope>NUCLEOTIDE SEQUENCE [LARGE SCALE GENOMIC DNA]</scope>
    <source>
        <strain evidence="1 2">ATCC 201684</strain>
    </source>
</reference>
<dbReference type="Proteomes" id="UP000481153">
    <property type="component" value="Unassembled WGS sequence"/>
</dbReference>
<evidence type="ECO:0000313" key="2">
    <source>
        <dbReference type="Proteomes" id="UP000481153"/>
    </source>
</evidence>
<gene>
    <name evidence="1" type="ORF">Ae201684_013176</name>
</gene>
<sequence length="150" mass="17039">MKLLLDLSSRSTVESTVSWLCKPVLDNKTHESDRLRFGRVMTLQWHLIARLDDMMKLSFGDLSYNPSHPSTLLCQMRWSKNITEEREAPRQIILASIDDRICPLLNLAVFIEYTNPTAEKMPFSMAMGQTTTGSCVNCCPVLLITAIFVN</sequence>
<accession>A0A6G0WPB1</accession>